<organism evidence="1 2">
    <name type="scientific">Rhizophagus irregularis (strain DAOM 181602 / DAOM 197198 / MUCL 43194)</name>
    <name type="common">Arbuscular mycorrhizal fungus</name>
    <name type="synonym">Glomus intraradices</name>
    <dbReference type="NCBI Taxonomy" id="747089"/>
    <lineage>
        <taxon>Eukaryota</taxon>
        <taxon>Fungi</taxon>
        <taxon>Fungi incertae sedis</taxon>
        <taxon>Mucoromycota</taxon>
        <taxon>Glomeromycotina</taxon>
        <taxon>Glomeromycetes</taxon>
        <taxon>Glomerales</taxon>
        <taxon>Glomeraceae</taxon>
        <taxon>Rhizophagus</taxon>
    </lineage>
</organism>
<protein>
    <submittedName>
        <fullName evidence="1">Uncharacterized protein</fullName>
    </submittedName>
</protein>
<dbReference type="EMBL" id="AUPC02000435">
    <property type="protein sequence ID" value="POG59685.1"/>
    <property type="molecule type" value="Genomic_DNA"/>
</dbReference>
<sequence>MKNNNNNNKKFFKIDGKKIPLEEFKVEQLERLIFYKGMFEDSNIINLWQVNIDKNRYKPMKEKNISIIAVIAITSTADSFQKDITRAKAPNGSVWSRL</sequence>
<evidence type="ECO:0000313" key="2">
    <source>
        <dbReference type="Proteomes" id="UP000018888"/>
    </source>
</evidence>
<comment type="caution">
    <text evidence="1">The sequence shown here is derived from an EMBL/GenBank/DDBJ whole genome shotgun (WGS) entry which is preliminary data.</text>
</comment>
<gene>
    <name evidence="1" type="ORF">GLOIN_2v1788817</name>
</gene>
<reference evidence="1 2" key="2">
    <citation type="journal article" date="2018" name="New Phytol.">
        <title>High intraspecific genome diversity in the model arbuscular mycorrhizal symbiont Rhizophagus irregularis.</title>
        <authorList>
            <person name="Chen E.C.H."/>
            <person name="Morin E."/>
            <person name="Beaudet D."/>
            <person name="Noel J."/>
            <person name="Yildirir G."/>
            <person name="Ndikumana S."/>
            <person name="Charron P."/>
            <person name="St-Onge C."/>
            <person name="Giorgi J."/>
            <person name="Kruger M."/>
            <person name="Marton T."/>
            <person name="Ropars J."/>
            <person name="Grigoriev I.V."/>
            <person name="Hainaut M."/>
            <person name="Henrissat B."/>
            <person name="Roux C."/>
            <person name="Martin F."/>
            <person name="Corradi N."/>
        </authorList>
    </citation>
    <scope>NUCLEOTIDE SEQUENCE [LARGE SCALE GENOMIC DNA]</scope>
    <source>
        <strain evidence="1 2">DAOM 197198</strain>
    </source>
</reference>
<reference evidence="1 2" key="1">
    <citation type="journal article" date="2013" name="Proc. Natl. Acad. Sci. U.S.A.">
        <title>Genome of an arbuscular mycorrhizal fungus provides insight into the oldest plant symbiosis.</title>
        <authorList>
            <person name="Tisserant E."/>
            <person name="Malbreil M."/>
            <person name="Kuo A."/>
            <person name="Kohler A."/>
            <person name="Symeonidi A."/>
            <person name="Balestrini R."/>
            <person name="Charron P."/>
            <person name="Duensing N."/>
            <person name="Frei Dit Frey N."/>
            <person name="Gianinazzi-Pearson V."/>
            <person name="Gilbert L.B."/>
            <person name="Handa Y."/>
            <person name="Herr J.R."/>
            <person name="Hijri M."/>
            <person name="Koul R."/>
            <person name="Kawaguchi M."/>
            <person name="Krajinski F."/>
            <person name="Lammers P.J."/>
            <person name="Masclaux F.G."/>
            <person name="Murat C."/>
            <person name="Morin E."/>
            <person name="Ndikumana S."/>
            <person name="Pagni M."/>
            <person name="Petitpierre D."/>
            <person name="Requena N."/>
            <person name="Rosikiewicz P."/>
            <person name="Riley R."/>
            <person name="Saito K."/>
            <person name="San Clemente H."/>
            <person name="Shapiro H."/>
            <person name="van Tuinen D."/>
            <person name="Becard G."/>
            <person name="Bonfante P."/>
            <person name="Paszkowski U."/>
            <person name="Shachar-Hill Y.Y."/>
            <person name="Tuskan G.A."/>
            <person name="Young P.W."/>
            <person name="Sanders I.R."/>
            <person name="Henrissat B."/>
            <person name="Rensing S.A."/>
            <person name="Grigoriev I.V."/>
            <person name="Corradi N."/>
            <person name="Roux C."/>
            <person name="Martin F."/>
        </authorList>
    </citation>
    <scope>NUCLEOTIDE SEQUENCE [LARGE SCALE GENOMIC DNA]</scope>
    <source>
        <strain evidence="1 2">DAOM 197198</strain>
    </source>
</reference>
<dbReference type="AlphaFoldDB" id="A0A2P4P2S4"/>
<accession>A0A2P4P2S4</accession>
<keyword evidence="2" id="KW-1185">Reference proteome</keyword>
<name>A0A2P4P2S4_RHIID</name>
<dbReference type="Proteomes" id="UP000018888">
    <property type="component" value="Unassembled WGS sequence"/>
</dbReference>
<proteinExistence type="predicted"/>
<evidence type="ECO:0000313" key="1">
    <source>
        <dbReference type="EMBL" id="POG59685.1"/>
    </source>
</evidence>
<dbReference type="VEuPathDB" id="FungiDB:RhiirFUN_023335"/>